<dbReference type="PANTHER" id="PTHR38011">
    <property type="entry name" value="DIHYDROFOLATE REDUCTASE FAMILY PROTEIN (AFU_ORTHOLOGUE AFUA_8G06820)"/>
    <property type="match status" value="1"/>
</dbReference>
<evidence type="ECO:0000256" key="4">
    <source>
        <dbReference type="ARBA" id="ARBA00022619"/>
    </source>
</evidence>
<keyword evidence="12" id="KW-1185">Reference proteome</keyword>
<dbReference type="InterPro" id="IPR006401">
    <property type="entry name" value="Rib_reduct_arc"/>
</dbReference>
<dbReference type="Pfam" id="PF01872">
    <property type="entry name" value="RibD_C"/>
    <property type="match status" value="1"/>
</dbReference>
<dbReference type="InterPro" id="IPR011549">
    <property type="entry name" value="RibD_C"/>
</dbReference>
<comment type="catalytic activity">
    <reaction evidence="7">
        <text>2,5-diamino-6-(1-D-ribitylamino)pyrimidin-4(3H)-one 5'-phosphate + NAD(+) = 2,5-diamino-6-(1-D-ribosylamino)pyrimidin-4(3H)-one 5'-phosphate + NADH + H(+)</text>
        <dbReference type="Rhea" id="RHEA:27274"/>
        <dbReference type="ChEBI" id="CHEBI:15378"/>
        <dbReference type="ChEBI" id="CHEBI:57540"/>
        <dbReference type="ChEBI" id="CHEBI:57945"/>
        <dbReference type="ChEBI" id="CHEBI:58890"/>
        <dbReference type="ChEBI" id="CHEBI:59545"/>
        <dbReference type="EC" id="1.1.1.302"/>
    </reaction>
</comment>
<dbReference type="GeneID" id="85196853"/>
<keyword evidence="4" id="KW-0686">Riboflavin biosynthesis</keyword>
<keyword evidence="5" id="KW-0521">NADP</keyword>
<organism evidence="11 12">
    <name type="scientific">Methanimicrococcus stummii</name>
    <dbReference type="NCBI Taxonomy" id="3028294"/>
    <lineage>
        <taxon>Archaea</taxon>
        <taxon>Methanobacteriati</taxon>
        <taxon>Methanobacteriota</taxon>
        <taxon>Stenosarchaea group</taxon>
        <taxon>Methanomicrobia</taxon>
        <taxon>Methanosarcinales</taxon>
        <taxon>Methanosarcinaceae</taxon>
        <taxon>Methanimicrococcus</taxon>
    </lineage>
</organism>
<dbReference type="SUPFAM" id="SSF53597">
    <property type="entry name" value="Dihydrofolate reductase-like"/>
    <property type="match status" value="1"/>
</dbReference>
<dbReference type="PANTHER" id="PTHR38011:SF7">
    <property type="entry name" value="2,5-DIAMINO-6-RIBOSYLAMINO-4(3H)-PYRIMIDINONE 5'-PHOSPHATE REDUCTASE"/>
    <property type="match status" value="1"/>
</dbReference>
<dbReference type="Gene3D" id="3.40.430.10">
    <property type="entry name" value="Dihydrofolate Reductase, subunit A"/>
    <property type="match status" value="1"/>
</dbReference>
<dbReference type="KEGG" id="mees:MmiEs2_04040"/>
<evidence type="ECO:0000256" key="1">
    <source>
        <dbReference type="ARBA" id="ARBA00005104"/>
    </source>
</evidence>
<protein>
    <recommendedName>
        <fullName evidence="9">2,5-diamino-6-(ribosylamino)-4(3H)-pyrimidinone 5'-phosphate reductase</fullName>
        <ecNumber evidence="9">1.1.1.302</ecNumber>
    </recommendedName>
</protein>
<evidence type="ECO:0000256" key="6">
    <source>
        <dbReference type="ARBA" id="ARBA00023002"/>
    </source>
</evidence>
<dbReference type="InterPro" id="IPR050765">
    <property type="entry name" value="Riboflavin_Biosynth_HTPR"/>
</dbReference>
<dbReference type="GO" id="GO:0008703">
    <property type="term" value="F:5-amino-6-(5-phosphoribosylamino)uracil reductase activity"/>
    <property type="evidence" value="ECO:0007669"/>
    <property type="project" value="InterPro"/>
</dbReference>
<dbReference type="NCBIfam" id="TIGR01508">
    <property type="entry name" value="rib_reduct_arch"/>
    <property type="match status" value="1"/>
</dbReference>
<gene>
    <name evidence="11" type="primary">ribD2</name>
    <name evidence="11" type="ORF">MmiEs2_04040</name>
</gene>
<evidence type="ECO:0000256" key="5">
    <source>
        <dbReference type="ARBA" id="ARBA00022857"/>
    </source>
</evidence>
<dbReference type="InterPro" id="IPR024072">
    <property type="entry name" value="DHFR-like_dom_sf"/>
</dbReference>
<dbReference type="InterPro" id="IPR002734">
    <property type="entry name" value="RibDG_C"/>
</dbReference>
<proteinExistence type="inferred from homology"/>
<reference evidence="11 12" key="1">
    <citation type="submission" date="2023-07" db="EMBL/GenBank/DDBJ databases">
        <title>Closed genome sequence of Methanimicrococcus sp. Es2.</title>
        <authorList>
            <person name="Protasov E."/>
            <person name="Platt K."/>
            <person name="Reeh H."/>
            <person name="Poehlein A."/>
            <person name="Daniel R."/>
            <person name="Brune A."/>
        </authorList>
    </citation>
    <scope>NUCLEOTIDE SEQUENCE [LARGE SCALE GENOMIC DNA]</scope>
    <source>
        <strain evidence="11 12">Es2</strain>
    </source>
</reference>
<accession>A0AA96ZWQ9</accession>
<name>A0AA96ZWQ9_9EURY</name>
<keyword evidence="6 11" id="KW-0560">Oxidoreductase</keyword>
<evidence type="ECO:0000256" key="8">
    <source>
        <dbReference type="ARBA" id="ARBA00049020"/>
    </source>
</evidence>
<evidence type="ECO:0000259" key="10">
    <source>
        <dbReference type="Pfam" id="PF01872"/>
    </source>
</evidence>
<sequence>MIPQSDRPYIFINSAVSADGKLSTFERKQVKISGKADFDRVDELRAETDAIMVGIGTVLADDPSLTVKSEERRQARAAAGRDENPIRIIVDSKARTPTDADIFKKGKGRKIIVVSESAPKDKIDALSKMPETKVIVAGSDRVNLEEMAAQLKNEGINRLMVEGGATLNYGLISAGLVDELKIFVGNLIIGGKTAPTFADGEGFSEDLIKKLVLEDVERIEDGVLLTWKVKY</sequence>
<evidence type="ECO:0000256" key="7">
    <source>
        <dbReference type="ARBA" id="ARBA00047550"/>
    </source>
</evidence>
<evidence type="ECO:0000313" key="12">
    <source>
        <dbReference type="Proteomes" id="UP001302662"/>
    </source>
</evidence>
<comment type="pathway">
    <text evidence="1">Cofactor biosynthesis; riboflavin biosynthesis.</text>
</comment>
<dbReference type="GO" id="GO:0009231">
    <property type="term" value="P:riboflavin biosynthetic process"/>
    <property type="evidence" value="ECO:0007669"/>
    <property type="project" value="UniProtKB-KW"/>
</dbReference>
<comment type="similarity">
    <text evidence="2">Belongs to the HTP reductase family.</text>
</comment>
<dbReference type="Proteomes" id="UP001302662">
    <property type="component" value="Chromosome"/>
</dbReference>
<comment type="catalytic activity">
    <reaction evidence="8">
        <text>2,5-diamino-6-(1-D-ribitylamino)pyrimidin-4(3H)-one 5'-phosphate + NADP(+) = 2,5-diamino-6-(1-D-ribosylamino)pyrimidin-4(3H)-one 5'-phosphate + NADPH + H(+)</text>
        <dbReference type="Rhea" id="RHEA:27278"/>
        <dbReference type="ChEBI" id="CHEBI:15378"/>
        <dbReference type="ChEBI" id="CHEBI:57783"/>
        <dbReference type="ChEBI" id="CHEBI:58349"/>
        <dbReference type="ChEBI" id="CHEBI:58890"/>
        <dbReference type="ChEBI" id="CHEBI:59545"/>
        <dbReference type="EC" id="1.1.1.302"/>
    </reaction>
</comment>
<feature type="domain" description="Bacterial bifunctional deaminase-reductase C-terminal" evidence="10">
    <location>
        <begin position="8"/>
        <end position="225"/>
    </location>
</feature>
<dbReference type="AlphaFoldDB" id="A0AA96ZWQ9"/>
<dbReference type="RefSeq" id="WP_316559764.1">
    <property type="nucleotide sequence ID" value="NZ_CP131062.1"/>
</dbReference>
<evidence type="ECO:0000313" key="11">
    <source>
        <dbReference type="EMBL" id="WNY28220.1"/>
    </source>
</evidence>
<dbReference type="EMBL" id="CP131062">
    <property type="protein sequence ID" value="WNY28220.1"/>
    <property type="molecule type" value="Genomic_DNA"/>
</dbReference>
<dbReference type="GO" id="GO:0050661">
    <property type="term" value="F:NADP binding"/>
    <property type="evidence" value="ECO:0007669"/>
    <property type="project" value="InterPro"/>
</dbReference>
<evidence type="ECO:0000256" key="9">
    <source>
        <dbReference type="NCBIfam" id="TIGR01508"/>
    </source>
</evidence>
<evidence type="ECO:0000256" key="2">
    <source>
        <dbReference type="ARBA" id="ARBA00009723"/>
    </source>
</evidence>
<dbReference type="NCBIfam" id="TIGR00227">
    <property type="entry name" value="ribD_Cterm"/>
    <property type="match status" value="1"/>
</dbReference>
<comment type="subunit">
    <text evidence="3">Homodimer.</text>
</comment>
<evidence type="ECO:0000256" key="3">
    <source>
        <dbReference type="ARBA" id="ARBA00011738"/>
    </source>
</evidence>
<dbReference type="EC" id="1.1.1.302" evidence="9"/>